<evidence type="ECO:0000313" key="2">
    <source>
        <dbReference type="Proteomes" id="UP001274830"/>
    </source>
</evidence>
<name>A0AAE0TQZ2_9PEZI</name>
<protein>
    <submittedName>
        <fullName evidence="1">Uncharacterized protein</fullName>
    </submittedName>
</protein>
<comment type="caution">
    <text evidence="1">The sequence shown here is derived from an EMBL/GenBank/DDBJ whole genome shotgun (WGS) entry which is preliminary data.</text>
</comment>
<keyword evidence="2" id="KW-1185">Reference proteome</keyword>
<dbReference type="EMBL" id="JAUTXT010000040">
    <property type="protein sequence ID" value="KAK3671682.1"/>
    <property type="molecule type" value="Genomic_DNA"/>
</dbReference>
<gene>
    <name evidence="1" type="ORF">LTR78_008415</name>
</gene>
<evidence type="ECO:0000313" key="1">
    <source>
        <dbReference type="EMBL" id="KAK3671682.1"/>
    </source>
</evidence>
<proteinExistence type="predicted"/>
<dbReference type="AlphaFoldDB" id="A0AAE0TQZ2"/>
<sequence>MRALPELEIHLIVTSGTIAEDVAHSGTLLENWPRACQVGHLTLFMYDNFFLKGKEEFDRMAALVRTWIHAVHCETCEVRSEWQYGGLIVGRWVREKDGTWAEADVAKSAWGGPGPPPSQERVMEVYDAVKRALPGPAGQSQ</sequence>
<organism evidence="1 2">
    <name type="scientific">Recurvomyces mirabilis</name>
    <dbReference type="NCBI Taxonomy" id="574656"/>
    <lineage>
        <taxon>Eukaryota</taxon>
        <taxon>Fungi</taxon>
        <taxon>Dikarya</taxon>
        <taxon>Ascomycota</taxon>
        <taxon>Pezizomycotina</taxon>
        <taxon>Dothideomycetes</taxon>
        <taxon>Dothideomycetidae</taxon>
        <taxon>Mycosphaerellales</taxon>
        <taxon>Teratosphaeriaceae</taxon>
        <taxon>Recurvomyces</taxon>
    </lineage>
</organism>
<reference evidence="1" key="1">
    <citation type="submission" date="2023-07" db="EMBL/GenBank/DDBJ databases">
        <title>Black Yeasts Isolated from many extreme environments.</title>
        <authorList>
            <person name="Coleine C."/>
            <person name="Stajich J.E."/>
            <person name="Selbmann L."/>
        </authorList>
    </citation>
    <scope>NUCLEOTIDE SEQUENCE</scope>
    <source>
        <strain evidence="1">CCFEE 5485</strain>
    </source>
</reference>
<dbReference type="Proteomes" id="UP001274830">
    <property type="component" value="Unassembled WGS sequence"/>
</dbReference>
<accession>A0AAE0TQZ2</accession>